<dbReference type="PANTHER" id="PTHR43415:SF3">
    <property type="entry name" value="GNAT-FAMILY ACETYLTRANSFERASE"/>
    <property type="match status" value="1"/>
</dbReference>
<dbReference type="SUPFAM" id="SSF55729">
    <property type="entry name" value="Acyl-CoA N-acyltransferases (Nat)"/>
    <property type="match status" value="1"/>
</dbReference>
<dbReference type="PROSITE" id="PS51186">
    <property type="entry name" value="GNAT"/>
    <property type="match status" value="1"/>
</dbReference>
<sequence>MYNVVQCSTFNSLNQRHKTEEQGGTRMSERLIIGQKCILGPMREKYLPLHVSYLNDSEVSRFLRITKPVTIEHQRCWLRKVFSGGYRGVIFAVLAGESGRALSQSGKFVGVTGLRDVNWAEGTAYSGLVIGNKLYWGRGIGKEARLLLLKHAFDELKLKQIYSRVAAPNLRIRGLLEATGYKMVSVRPRCRLIEGRYYDEVLYHASRETWGTVWTAYLESQAP</sequence>
<dbReference type="InterPro" id="IPR016181">
    <property type="entry name" value="Acyl_CoA_acyltransferase"/>
</dbReference>
<evidence type="ECO:0000313" key="3">
    <source>
        <dbReference type="Proteomes" id="UP000176547"/>
    </source>
</evidence>
<evidence type="ECO:0000259" key="1">
    <source>
        <dbReference type="PROSITE" id="PS51186"/>
    </source>
</evidence>
<proteinExistence type="predicted"/>
<evidence type="ECO:0000313" key="2">
    <source>
        <dbReference type="EMBL" id="OGE75263.1"/>
    </source>
</evidence>
<accession>A0A1F5NCF6</accession>
<reference evidence="2 3" key="1">
    <citation type="journal article" date="2016" name="Nat. Commun.">
        <title>Thousands of microbial genomes shed light on interconnected biogeochemical processes in an aquifer system.</title>
        <authorList>
            <person name="Anantharaman K."/>
            <person name="Brown C.T."/>
            <person name="Hug L.A."/>
            <person name="Sharon I."/>
            <person name="Castelle C.J."/>
            <person name="Probst A.J."/>
            <person name="Thomas B.C."/>
            <person name="Singh A."/>
            <person name="Wilkins M.J."/>
            <person name="Karaoz U."/>
            <person name="Brodie E.L."/>
            <person name="Williams K.H."/>
            <person name="Hubbard S.S."/>
            <person name="Banfield J.F."/>
        </authorList>
    </citation>
    <scope>NUCLEOTIDE SEQUENCE [LARGE SCALE GENOMIC DNA]</scope>
</reference>
<dbReference type="GO" id="GO:0016747">
    <property type="term" value="F:acyltransferase activity, transferring groups other than amino-acyl groups"/>
    <property type="evidence" value="ECO:0007669"/>
    <property type="project" value="InterPro"/>
</dbReference>
<dbReference type="PANTHER" id="PTHR43415">
    <property type="entry name" value="SPERMIDINE N(1)-ACETYLTRANSFERASE"/>
    <property type="match status" value="1"/>
</dbReference>
<comment type="caution">
    <text evidence="2">The sequence shown here is derived from an EMBL/GenBank/DDBJ whole genome shotgun (WGS) entry which is preliminary data.</text>
</comment>
<feature type="domain" description="N-acetyltransferase" evidence="1">
    <location>
        <begin position="49"/>
        <end position="204"/>
    </location>
</feature>
<dbReference type="InterPro" id="IPR000182">
    <property type="entry name" value="GNAT_dom"/>
</dbReference>
<dbReference type="Gene3D" id="3.40.630.30">
    <property type="match status" value="1"/>
</dbReference>
<gene>
    <name evidence="2" type="ORF">A3K06_03165</name>
</gene>
<dbReference type="AlphaFoldDB" id="A0A1F5NCF6"/>
<dbReference type="Proteomes" id="UP000176547">
    <property type="component" value="Unassembled WGS sequence"/>
</dbReference>
<dbReference type="Pfam" id="PF13302">
    <property type="entry name" value="Acetyltransf_3"/>
    <property type="match status" value="1"/>
</dbReference>
<protein>
    <recommendedName>
        <fullName evidence="1">N-acetyltransferase domain-containing protein</fullName>
    </recommendedName>
</protein>
<dbReference type="EMBL" id="MFEG01000032">
    <property type="protein sequence ID" value="OGE75263.1"/>
    <property type="molecule type" value="Genomic_DNA"/>
</dbReference>
<organism evidence="2 3">
    <name type="scientific">Candidatus Doudnabacteria bacterium RIFCSPHIGHO2_01_52_17</name>
    <dbReference type="NCBI Taxonomy" id="1817820"/>
    <lineage>
        <taxon>Bacteria</taxon>
        <taxon>Candidatus Doudnaibacteriota</taxon>
    </lineage>
</organism>
<name>A0A1F5NCF6_9BACT</name>